<dbReference type="SUPFAM" id="SSF52540">
    <property type="entry name" value="P-loop containing nucleoside triphosphate hydrolases"/>
    <property type="match status" value="1"/>
</dbReference>
<proteinExistence type="predicted"/>
<evidence type="ECO:0008006" key="3">
    <source>
        <dbReference type="Google" id="ProtNLM"/>
    </source>
</evidence>
<keyword evidence="2" id="KW-1185">Reference proteome</keyword>
<accession>A0A367GTV6</accession>
<gene>
    <name evidence="1" type="ORF">DJ568_03020</name>
</gene>
<dbReference type="OrthoDB" id="811374at2"/>
<name>A0A367GTV6_9SPHI</name>
<protein>
    <recommendedName>
        <fullName evidence="3">NACHT domain-containing protein</fullName>
    </recommendedName>
</protein>
<dbReference type="RefSeq" id="WP_114003739.1">
    <property type="nucleotide sequence ID" value="NZ_QGDC01000001.1"/>
</dbReference>
<dbReference type="InterPro" id="IPR027417">
    <property type="entry name" value="P-loop_NTPase"/>
</dbReference>
<comment type="caution">
    <text evidence="1">The sequence shown here is derived from an EMBL/GenBank/DDBJ whole genome shotgun (WGS) entry which is preliminary data.</text>
</comment>
<organism evidence="1 2">
    <name type="scientific">Mucilaginibacter hurinus</name>
    <dbReference type="NCBI Taxonomy" id="2201324"/>
    <lineage>
        <taxon>Bacteria</taxon>
        <taxon>Pseudomonadati</taxon>
        <taxon>Bacteroidota</taxon>
        <taxon>Sphingobacteriia</taxon>
        <taxon>Sphingobacteriales</taxon>
        <taxon>Sphingobacteriaceae</taxon>
        <taxon>Mucilaginibacter</taxon>
    </lineage>
</organism>
<dbReference type="Gene3D" id="3.40.50.300">
    <property type="entry name" value="P-loop containing nucleotide triphosphate hydrolases"/>
    <property type="match status" value="1"/>
</dbReference>
<evidence type="ECO:0000313" key="2">
    <source>
        <dbReference type="Proteomes" id="UP000253209"/>
    </source>
</evidence>
<evidence type="ECO:0000313" key="1">
    <source>
        <dbReference type="EMBL" id="RCH56842.1"/>
    </source>
</evidence>
<dbReference type="EMBL" id="QGDC01000001">
    <property type="protein sequence ID" value="RCH56842.1"/>
    <property type="molecule type" value="Genomic_DNA"/>
</dbReference>
<reference evidence="1 2" key="1">
    <citation type="submission" date="2018-05" db="EMBL/GenBank/DDBJ databases">
        <title>Mucilaginibacter hurinus sp. nov., isolated from briquette warehouse soil.</title>
        <authorList>
            <person name="Choi L."/>
        </authorList>
    </citation>
    <scope>NUCLEOTIDE SEQUENCE [LARGE SCALE GENOMIC DNA]</scope>
    <source>
        <strain evidence="1 2">ZR32</strain>
    </source>
</reference>
<dbReference type="Proteomes" id="UP000253209">
    <property type="component" value="Unassembled WGS sequence"/>
</dbReference>
<sequence>MPNILITNLTTMMPPVNKGQYTANREVHLETLSANEFEEFTYWLYKTEIADGTWNGMYDTIHLIQASSDMARDCALYKNNKLAGVIQCKHSTNPTNALSESVFAKEIIKFGLYAIVFKTELPISQDLPYYIVTNTGFKEDCEKLIDDFRNQIDTYANLEKYSNSAISTYKSLKGLNFKTIENELRDNLKKLSLKKVDHHELKKTLLKPYQEATILNYFHAMPVVSKALIAPIEAKLDDVLQKVQVMVSPPPPERPSQIIFEGTYIPRYVHAVENDFFAYMLGQKDTLEDELLKNRHLALIGWGQTGKSTALRHLAATLSDGDHEDHVFFIHLDDYTDKDIKDLIPRINERPVDKLLVILDGLDEVLQQHYSTAVAKIKAFVREYPLVRMVVSCRENFYAIHADRSELNTLPHFLSLRLQDLDEETIDDHLNSYENFDLSNFVNRIKEEELQDLVKIPFYLIRFASEFHQTGKLIKGKSALFNELFDKSAIEAAKKQPGKDISAKVPIIKSALERLAFVMEVQGKNFFTRDDLVKILDGPAAEFVQEAGTIIYGSADAEGHWRFIHHHMQEYLAAKVLARQTPDLVMGIITRDPAHTILRPSWAHTISFLIGILEQGDHLRQEIIDLLINNEPGLLMQFEPENISKEVRHAIFKKLMDSAGLQDKRLHRSKFEPIKLARFSQTEDNIRYAIDLLNSPKSDVQLSNILEVVAFYRLETFPTLKPALRRAVEQHLTHDDEFTRYLAIRALIQLFRLKDNEYQLLFDQFQSSSNSYIRYILFHSIWQQGYTEKFLGYALSQIRLIMSEEKRESGHSTTHSSRLGNEAYELLNVIRSVATEAGVIEMVKHWSNNLGLYSYTISFREYRTQLFKLAKKLQSVSIFGQVTATILTNIRTFAGGHSFSEIAVYLQSTGRASELVRSIYQSAAPAGWEHFILISQLMDQQGFEFLEQEAINKKMTEGQAQMFQRQIPEKAPDWEAKWNDVVTTNFQIPPPVIIDHKAEHQQETVRKAKALFDRAVFKHEVQSLFTAVSKDPIKYDDLHVLDPKDRINYHVFYWVFKNLERKFDFLGEYNLAGVLSDIDTIPEIPWMSKIYIFLKEQRDVNLDQDQIQILKEWVDVQIDKLNFKNSYGFMSDEGGVEPELDPMIITSFLLRRFEFKGYAKEKYLDLLSTHRYNDQETDIFEFVLSATKLSDVTERVYENLAEGGLKYQVLQNHIDHLLAHDLKDGADLLIPYLANKETYEWPNVLSAFRKLGGDMKKLQGLLDKLDGYVQTTLINALKETIPNDTRQWLSAMVKTPMDQDQKLRYAKQLIWLQDRDGLQIYYDHIRSEGRIPDSSAPGNPLYVVHQLSLMDLALEIYQFAYEGSYIYDIMSDLKSIATHMLSSLAFSGNNFQSFKSAFETFLDDKAAEVAPEPEKRQELLYQAKYWFEGAEHQYYLRDEKPIGSDEAIAMAKKLKTD</sequence>